<accession>A0A5J4VSN1</accession>
<evidence type="ECO:0000313" key="2">
    <source>
        <dbReference type="Proteomes" id="UP000324800"/>
    </source>
</evidence>
<name>A0A5J4VSN1_9EUKA</name>
<evidence type="ECO:0000313" key="1">
    <source>
        <dbReference type="EMBL" id="KAA6385624.1"/>
    </source>
</evidence>
<protein>
    <submittedName>
        <fullName evidence="1">Uncharacterized protein</fullName>
    </submittedName>
</protein>
<proteinExistence type="predicted"/>
<organism evidence="1 2">
    <name type="scientific">Streblomastix strix</name>
    <dbReference type="NCBI Taxonomy" id="222440"/>
    <lineage>
        <taxon>Eukaryota</taxon>
        <taxon>Metamonada</taxon>
        <taxon>Preaxostyla</taxon>
        <taxon>Oxymonadida</taxon>
        <taxon>Streblomastigidae</taxon>
        <taxon>Streblomastix</taxon>
    </lineage>
</organism>
<reference evidence="1 2" key="1">
    <citation type="submission" date="2019-03" db="EMBL/GenBank/DDBJ databases">
        <title>Single cell metagenomics reveals metabolic interactions within the superorganism composed of flagellate Streblomastix strix and complex community of Bacteroidetes bacteria on its surface.</title>
        <authorList>
            <person name="Treitli S.C."/>
            <person name="Kolisko M."/>
            <person name="Husnik F."/>
            <person name="Keeling P."/>
            <person name="Hampl V."/>
        </authorList>
    </citation>
    <scope>NUCLEOTIDE SEQUENCE [LARGE SCALE GENOMIC DNA]</scope>
    <source>
        <strain evidence="1">ST1C</strain>
    </source>
</reference>
<comment type="caution">
    <text evidence="1">The sequence shown here is derived from an EMBL/GenBank/DDBJ whole genome shotgun (WGS) entry which is preliminary data.</text>
</comment>
<dbReference type="EMBL" id="SNRW01005181">
    <property type="protein sequence ID" value="KAA6385624.1"/>
    <property type="molecule type" value="Genomic_DNA"/>
</dbReference>
<sequence>MNQQQLNAHRDFWAQRSYTLRYLGLRSNGEYPKGFEEGLLDVSIFIQNTLDMNIQQLLIGKHFEEKQIRIYSSIQYDKDRKDTKDHLDLGRDRKRRRVISSECSGNGQNNEDWPEGLHCEVERQQLREFRIRRNR</sequence>
<dbReference type="AlphaFoldDB" id="A0A5J4VSN1"/>
<gene>
    <name evidence="1" type="ORF">EZS28_018855</name>
</gene>
<dbReference type="Proteomes" id="UP000324800">
    <property type="component" value="Unassembled WGS sequence"/>
</dbReference>